<organism evidence="3">
    <name type="scientific">Caenorhabditis brenneri</name>
    <name type="common">Nematode worm</name>
    <dbReference type="NCBI Taxonomy" id="135651"/>
    <lineage>
        <taxon>Eukaryota</taxon>
        <taxon>Metazoa</taxon>
        <taxon>Ecdysozoa</taxon>
        <taxon>Nematoda</taxon>
        <taxon>Chromadorea</taxon>
        <taxon>Rhabditida</taxon>
        <taxon>Rhabditina</taxon>
        <taxon>Rhabditomorpha</taxon>
        <taxon>Rhabditoidea</taxon>
        <taxon>Rhabditidae</taxon>
        <taxon>Peloderinae</taxon>
        <taxon>Caenorhabditis</taxon>
    </lineage>
</organism>
<accession>G0MAG5</accession>
<name>G0MAG5_CAEBE</name>
<evidence type="ECO:0008006" key="4">
    <source>
        <dbReference type="Google" id="ProtNLM"/>
    </source>
</evidence>
<dbReference type="HOGENOM" id="CLU_2778111_0_0_1"/>
<reference evidence="3" key="1">
    <citation type="submission" date="2011-07" db="EMBL/GenBank/DDBJ databases">
        <authorList>
            <consortium name="Caenorhabditis brenneri Sequencing and Analysis Consortium"/>
            <person name="Wilson R.K."/>
        </authorList>
    </citation>
    <scope>NUCLEOTIDE SEQUENCE [LARGE SCALE GENOMIC DNA]</scope>
    <source>
        <strain evidence="3">PB2801</strain>
    </source>
</reference>
<evidence type="ECO:0000256" key="1">
    <source>
        <dbReference type="SAM" id="SignalP"/>
    </source>
</evidence>
<evidence type="ECO:0000313" key="2">
    <source>
        <dbReference type="EMBL" id="EGT40771.1"/>
    </source>
</evidence>
<dbReference type="Proteomes" id="UP000008068">
    <property type="component" value="Unassembled WGS sequence"/>
</dbReference>
<feature type="chain" id="PRO_5003403640" description="Secreted protein" evidence="1">
    <location>
        <begin position="25"/>
        <end position="69"/>
    </location>
</feature>
<protein>
    <recommendedName>
        <fullName evidence="4">Secreted protein</fullName>
    </recommendedName>
</protein>
<gene>
    <name evidence="2" type="ORF">CAEBREN_16525</name>
</gene>
<feature type="signal peptide" evidence="1">
    <location>
        <begin position="1"/>
        <end position="24"/>
    </location>
</feature>
<evidence type="ECO:0000313" key="3">
    <source>
        <dbReference type="Proteomes" id="UP000008068"/>
    </source>
</evidence>
<dbReference type="EMBL" id="GL379788">
    <property type="protein sequence ID" value="EGT40771.1"/>
    <property type="molecule type" value="Genomic_DNA"/>
</dbReference>
<keyword evidence="3" id="KW-1185">Reference proteome</keyword>
<dbReference type="AlphaFoldDB" id="G0MAG5"/>
<sequence length="69" mass="7894">MQGRLLLLGSCYILLFGYSNDTMARLNNDTKNSSTARRHDVRARFLSQLCGCQRLFINHPCLYNNPTSI</sequence>
<keyword evidence="1" id="KW-0732">Signal</keyword>
<dbReference type="InParanoid" id="G0MAG5"/>
<proteinExistence type="predicted"/>